<dbReference type="EMBL" id="AY986977">
    <property type="protein sequence ID" value="AAX84905.1"/>
    <property type="molecule type" value="Genomic_DNA"/>
</dbReference>
<keyword evidence="2" id="KW-1185">Reference proteome</keyword>
<reference evidence="1 2" key="1">
    <citation type="submission" date="2005-03" db="EMBL/GenBank/DDBJ databases">
        <title>Sequencing of bacteriophage Xp15 from Xanthomonas campestris pv. pelargonii and identification of the lysis genes.</title>
        <authorList>
            <person name="Ramadugu C."/>
            <person name="Gabriel D.W."/>
        </authorList>
    </citation>
    <scope>NUCLEOTIDE SEQUENCE [LARGE SCALE GENOMIC DNA]</scope>
</reference>
<organism evidence="1 2">
    <name type="scientific">Xanthomonas phage Xp15</name>
    <dbReference type="NCBI Taxonomy" id="322855"/>
    <lineage>
        <taxon>Viruses</taxon>
        <taxon>Duplodnaviria</taxon>
        <taxon>Heunggongvirae</taxon>
        <taxon>Uroviricota</taxon>
        <taxon>Caudoviricetes</taxon>
        <taxon>Alachuavirus</taxon>
        <taxon>Alachuavirus Xp15</taxon>
    </lineage>
</organism>
<dbReference type="Proteomes" id="UP000001305">
    <property type="component" value="Segment"/>
</dbReference>
<dbReference type="KEGG" id="vg:5076620"/>
<accession>Q52PU2</accession>
<sequence length="44" mass="5089">MTLGLQIRIIMASYIAGHKLVWTVVGGQRCYVRKYGHLTSYTFR</sequence>
<evidence type="ECO:0000313" key="2">
    <source>
        <dbReference type="Proteomes" id="UP000001305"/>
    </source>
</evidence>
<protein>
    <submittedName>
        <fullName evidence="1">Uncharacterized protein</fullName>
    </submittedName>
</protein>
<proteinExistence type="predicted"/>
<evidence type="ECO:0000313" key="1">
    <source>
        <dbReference type="EMBL" id="AAX84905.1"/>
    </source>
</evidence>
<dbReference type="RefSeq" id="YP_239337.1">
    <property type="nucleotide sequence ID" value="NC_007024.1"/>
</dbReference>
<dbReference type="GeneID" id="5076620"/>
<name>Q52PU2_9CAUD</name>